<feature type="domain" description="RING-type" evidence="6">
    <location>
        <begin position="277"/>
        <end position="314"/>
    </location>
</feature>
<evidence type="ECO:0000256" key="4">
    <source>
        <dbReference type="PROSITE-ProRule" id="PRU00175"/>
    </source>
</evidence>
<dbReference type="EMBL" id="PYDT01000006">
    <property type="protein sequence ID" value="THU58226.1"/>
    <property type="molecule type" value="Genomic_DNA"/>
</dbReference>
<keyword evidence="2 4" id="KW-0863">Zinc-finger</keyword>
<protein>
    <recommendedName>
        <fullName evidence="6">RING-type domain-containing protein</fullName>
    </recommendedName>
</protein>
<keyword evidence="3" id="KW-0862">Zinc</keyword>
<feature type="coiled-coil region" evidence="5">
    <location>
        <begin position="182"/>
        <end position="251"/>
    </location>
</feature>
<keyword evidence="1" id="KW-0479">Metal-binding</keyword>
<dbReference type="InterPro" id="IPR013083">
    <property type="entry name" value="Znf_RING/FYVE/PHD"/>
</dbReference>
<dbReference type="PANTHER" id="PTHR42647">
    <property type="entry name" value="SBP (S-RIBONUCLEASE BINDING PROTEIN) FAMILY PROTEIN"/>
    <property type="match status" value="1"/>
</dbReference>
<proteinExistence type="predicted"/>
<keyword evidence="8" id="KW-1185">Reference proteome</keyword>
<organism evidence="7 8">
    <name type="scientific">Musa balbisiana</name>
    <name type="common">Banana</name>
    <dbReference type="NCBI Taxonomy" id="52838"/>
    <lineage>
        <taxon>Eukaryota</taxon>
        <taxon>Viridiplantae</taxon>
        <taxon>Streptophyta</taxon>
        <taxon>Embryophyta</taxon>
        <taxon>Tracheophyta</taxon>
        <taxon>Spermatophyta</taxon>
        <taxon>Magnoliopsida</taxon>
        <taxon>Liliopsida</taxon>
        <taxon>Zingiberales</taxon>
        <taxon>Musaceae</taxon>
        <taxon>Musa</taxon>
    </lineage>
</organism>
<evidence type="ECO:0000313" key="7">
    <source>
        <dbReference type="EMBL" id="THU58226.1"/>
    </source>
</evidence>
<evidence type="ECO:0000259" key="6">
    <source>
        <dbReference type="PROSITE" id="PS50089"/>
    </source>
</evidence>
<evidence type="ECO:0000256" key="2">
    <source>
        <dbReference type="ARBA" id="ARBA00022771"/>
    </source>
</evidence>
<dbReference type="PIRSF" id="PIRSF036836">
    <property type="entry name" value="RNase_bind_SBP1"/>
    <property type="match status" value="1"/>
</dbReference>
<comment type="caution">
    <text evidence="7">The sequence shown here is derived from an EMBL/GenBank/DDBJ whole genome shotgun (WGS) entry which is preliminary data.</text>
</comment>
<dbReference type="AlphaFoldDB" id="A0A4V4H622"/>
<accession>A0A4V4H622</accession>
<name>A0A4V4H622_MUSBA</name>
<dbReference type="Gene3D" id="3.30.40.10">
    <property type="entry name" value="Zinc/RING finger domain, C3HC4 (zinc finger)"/>
    <property type="match status" value="1"/>
</dbReference>
<dbReference type="STRING" id="52838.A0A4V4H622"/>
<dbReference type="GO" id="GO:0004842">
    <property type="term" value="F:ubiquitin-protein transferase activity"/>
    <property type="evidence" value="ECO:0007669"/>
    <property type="project" value="TreeGrafter"/>
</dbReference>
<evidence type="ECO:0000256" key="5">
    <source>
        <dbReference type="SAM" id="Coils"/>
    </source>
</evidence>
<evidence type="ECO:0000313" key="8">
    <source>
        <dbReference type="Proteomes" id="UP000317650"/>
    </source>
</evidence>
<dbReference type="InterPro" id="IPR001841">
    <property type="entry name" value="Znf_RING"/>
</dbReference>
<dbReference type="GO" id="GO:0008270">
    <property type="term" value="F:zinc ion binding"/>
    <property type="evidence" value="ECO:0007669"/>
    <property type="project" value="UniProtKB-KW"/>
</dbReference>
<dbReference type="Proteomes" id="UP000317650">
    <property type="component" value="Chromosome 3"/>
</dbReference>
<gene>
    <name evidence="7" type="ORF">C4D60_Mb03t11930</name>
</gene>
<dbReference type="Pfam" id="PF13920">
    <property type="entry name" value="zf-C3HC4_3"/>
    <property type="match status" value="1"/>
</dbReference>
<keyword evidence="5" id="KW-0175">Coiled coil</keyword>
<dbReference type="PANTHER" id="PTHR42647:SF5">
    <property type="entry name" value="SBP (S-RIBONUCLEASE BINDING PROTEIN) FAMILY PROTEIN"/>
    <property type="match status" value="1"/>
</dbReference>
<sequence length="327" mass="34760">MFQRSQLFCFPRPKGLQGFLDSSTLVFTETGGAVNPRKRAREETRVTAVSMANGPTTAQNTDISNLLFLQSNSLSPTYISLAQFPSKSTTPFGSTGLQLAFGAQQKQCTMNHVRPSTPALFEELAPHLTQCQDEIDGFLSEQVLVVAPFPFGLPSSVPGELLQRTLAGKWRSHCRTLVSAAAAAARRRIRAKEAEVEKALRQRAELEERLARLKAESLAWRGKAAAAQSHAAALHAQLQQAAEAAAVAREREGESGGTAAADDAGSATCVDMAPGSCRACRRRNAAAVVVLPCRHLCLCVDCAAAGAAASCPACGRVSTRIVHVAFS</sequence>
<evidence type="ECO:0000256" key="3">
    <source>
        <dbReference type="ARBA" id="ARBA00022833"/>
    </source>
</evidence>
<dbReference type="PROSITE" id="PS50089">
    <property type="entry name" value="ZF_RING_2"/>
    <property type="match status" value="1"/>
</dbReference>
<evidence type="ECO:0000256" key="1">
    <source>
        <dbReference type="ARBA" id="ARBA00022723"/>
    </source>
</evidence>
<reference evidence="7 8" key="1">
    <citation type="journal article" date="2019" name="Nat. Plants">
        <title>Genome sequencing of Musa balbisiana reveals subgenome evolution and function divergence in polyploid bananas.</title>
        <authorList>
            <person name="Yao X."/>
        </authorList>
    </citation>
    <scope>NUCLEOTIDE SEQUENCE [LARGE SCALE GENOMIC DNA]</scope>
    <source>
        <strain evidence="8">cv. DH-PKW</strain>
        <tissue evidence="7">Leaves</tissue>
    </source>
</reference>